<dbReference type="Gene3D" id="3.40.50.300">
    <property type="entry name" value="P-loop containing nucleotide triphosphate hydrolases"/>
    <property type="match status" value="1"/>
</dbReference>
<evidence type="ECO:0000256" key="10">
    <source>
        <dbReference type="SAM" id="MobiDB-lite"/>
    </source>
</evidence>
<dbReference type="PANTHER" id="PTHR47642:SF5">
    <property type="entry name" value="ATP-DEPENDENT DNA HELICASE"/>
    <property type="match status" value="1"/>
</dbReference>
<name>A0A834GTX3_RHOSS</name>
<dbReference type="CDD" id="cd18037">
    <property type="entry name" value="DEXSc_Pif1_like"/>
    <property type="match status" value="1"/>
</dbReference>
<keyword evidence="9" id="KW-0233">DNA recombination</keyword>
<accession>A0A834GTX3</accession>
<keyword evidence="4 9" id="KW-0347">Helicase</keyword>
<comment type="cofactor">
    <cofactor evidence="9">
        <name>Mg(2+)</name>
        <dbReference type="ChEBI" id="CHEBI:18420"/>
    </cofactor>
</comment>
<dbReference type="GO" id="GO:0016787">
    <property type="term" value="F:hydrolase activity"/>
    <property type="evidence" value="ECO:0007669"/>
    <property type="project" value="UniProtKB-KW"/>
</dbReference>
<dbReference type="GO" id="GO:0006281">
    <property type="term" value="P:DNA repair"/>
    <property type="evidence" value="ECO:0007669"/>
    <property type="project" value="UniProtKB-KW"/>
</dbReference>
<reference evidence="13" key="1">
    <citation type="submission" date="2019-11" db="EMBL/GenBank/DDBJ databases">
        <authorList>
            <person name="Liu Y."/>
            <person name="Hou J."/>
            <person name="Li T.-Q."/>
            <person name="Guan C.-H."/>
            <person name="Wu X."/>
            <person name="Wu H.-Z."/>
            <person name="Ling F."/>
            <person name="Zhang R."/>
            <person name="Shi X.-G."/>
            <person name="Ren J.-P."/>
            <person name="Chen E.-F."/>
            <person name="Sun J.-M."/>
        </authorList>
    </citation>
    <scope>NUCLEOTIDE SEQUENCE</scope>
    <source>
        <strain evidence="13">Adult_tree_wgs_1</strain>
        <tissue evidence="13">Leaves</tissue>
    </source>
</reference>
<dbReference type="InterPro" id="IPR051055">
    <property type="entry name" value="PIF1_helicase"/>
</dbReference>
<evidence type="ECO:0000256" key="4">
    <source>
        <dbReference type="ARBA" id="ARBA00022806"/>
    </source>
</evidence>
<keyword evidence="6" id="KW-0238">DNA-binding</keyword>
<dbReference type="EC" id="5.6.2.3" evidence="9"/>
<dbReference type="GO" id="GO:0006310">
    <property type="term" value="P:DNA recombination"/>
    <property type="evidence" value="ECO:0007669"/>
    <property type="project" value="UniProtKB-KW"/>
</dbReference>
<evidence type="ECO:0000313" key="13">
    <source>
        <dbReference type="EMBL" id="KAF7139913.1"/>
    </source>
</evidence>
<dbReference type="GO" id="GO:0043139">
    <property type="term" value="F:5'-3' DNA helicase activity"/>
    <property type="evidence" value="ECO:0007669"/>
    <property type="project" value="UniProtKB-EC"/>
</dbReference>
<dbReference type="Proteomes" id="UP000626092">
    <property type="component" value="Unassembled WGS sequence"/>
</dbReference>
<keyword evidence="7 9" id="KW-0234">DNA repair</keyword>
<dbReference type="InterPro" id="IPR027417">
    <property type="entry name" value="P-loop_NTPase"/>
</dbReference>
<evidence type="ECO:0000313" key="14">
    <source>
        <dbReference type="Proteomes" id="UP000626092"/>
    </source>
</evidence>
<dbReference type="InterPro" id="IPR049163">
    <property type="entry name" value="Pif1-like_2B_dom"/>
</dbReference>
<dbReference type="EMBL" id="WJXA01000006">
    <property type="protein sequence ID" value="KAF7139913.1"/>
    <property type="molecule type" value="Genomic_DNA"/>
</dbReference>
<keyword evidence="14" id="KW-1185">Reference proteome</keyword>
<comment type="caution">
    <text evidence="13">The sequence shown here is derived from an EMBL/GenBank/DDBJ whole genome shotgun (WGS) entry which is preliminary data.</text>
</comment>
<comment type="catalytic activity">
    <reaction evidence="9">
        <text>ATP + H2O = ADP + phosphate + H(+)</text>
        <dbReference type="Rhea" id="RHEA:13065"/>
        <dbReference type="ChEBI" id="CHEBI:15377"/>
        <dbReference type="ChEBI" id="CHEBI:15378"/>
        <dbReference type="ChEBI" id="CHEBI:30616"/>
        <dbReference type="ChEBI" id="CHEBI:43474"/>
        <dbReference type="ChEBI" id="CHEBI:456216"/>
        <dbReference type="EC" id="5.6.2.3"/>
    </reaction>
</comment>
<dbReference type="PANTHER" id="PTHR47642">
    <property type="entry name" value="ATP-DEPENDENT DNA HELICASE"/>
    <property type="match status" value="1"/>
</dbReference>
<keyword evidence="2 9" id="KW-0227">DNA damage</keyword>
<evidence type="ECO:0000256" key="2">
    <source>
        <dbReference type="ARBA" id="ARBA00022763"/>
    </source>
</evidence>
<dbReference type="Pfam" id="PF21530">
    <property type="entry name" value="Pif1_2B_dom"/>
    <property type="match status" value="1"/>
</dbReference>
<organism evidence="13 14">
    <name type="scientific">Rhododendron simsii</name>
    <name type="common">Sims's rhododendron</name>
    <dbReference type="NCBI Taxonomy" id="118357"/>
    <lineage>
        <taxon>Eukaryota</taxon>
        <taxon>Viridiplantae</taxon>
        <taxon>Streptophyta</taxon>
        <taxon>Embryophyta</taxon>
        <taxon>Tracheophyta</taxon>
        <taxon>Spermatophyta</taxon>
        <taxon>Magnoliopsida</taxon>
        <taxon>eudicotyledons</taxon>
        <taxon>Gunneridae</taxon>
        <taxon>Pentapetalae</taxon>
        <taxon>asterids</taxon>
        <taxon>Ericales</taxon>
        <taxon>Ericaceae</taxon>
        <taxon>Ericoideae</taxon>
        <taxon>Rhodoreae</taxon>
        <taxon>Rhododendron</taxon>
    </lineage>
</organism>
<feature type="domain" description="DNA helicase Pif1-like DEAD-box helicase" evidence="11">
    <location>
        <begin position="49"/>
        <end position="251"/>
    </location>
</feature>
<evidence type="ECO:0000256" key="8">
    <source>
        <dbReference type="ARBA" id="ARBA00023235"/>
    </source>
</evidence>
<keyword evidence="8" id="KW-0413">Isomerase</keyword>
<dbReference type="CDD" id="cd18809">
    <property type="entry name" value="SF1_C_RecD"/>
    <property type="match status" value="1"/>
</dbReference>
<sequence length="543" mass="61139">MKLLSTVIAACRHFSSKTSSRYPKGTRNNKKKIKVDDPKTSERTRIKWTDEQSRVLDAISSGKSVFITGSAGTGKTLFLQHIIRRLKKLHHRSRVFVTASTGLAACAIKGQTLHSFAGIGLGEDDRQTLLLKVISNRWAYRRWTKVRALVIDESSMVDGEILDTLEFIARVVRGGEERDSENKVWGGIQLVVSGDFFQLPPIVKRENQKEFAFEADCWDSSFDMQVELKRVFRQSEANLVKLLQNVRRGEVDREDLDLLKKFCTEAEPDSSAVQLYPRNQDVNRVNKKKMEDLKKPTYIYHAHDSGEDPWLGQLNQGIAPDELPLCEGARVMLCKNLSRTLVNGATGTVTKFWYDDVAVSDMWKTEERPRVPMVRFDSGPEVLIRPEAWEIVEGGKVVATRKQLPLILAWALSIHKCQGMTLDSLHTNLSRAFGFGMVYVALSRVRTLAGLHLSGFKPSKIKAHPKVLEFYQRLSQKQDKGGEDGGVCEDRRGSSDVAFVSNKTTGKDDDINSSLIFRCKPNSSLVSWCNSITKSRERGVTTS</sequence>
<dbReference type="InterPro" id="IPR010285">
    <property type="entry name" value="DNA_helicase_pif1-like_DEAD"/>
</dbReference>
<dbReference type="Pfam" id="PF05970">
    <property type="entry name" value="PIF1"/>
    <property type="match status" value="1"/>
</dbReference>
<evidence type="ECO:0000256" key="3">
    <source>
        <dbReference type="ARBA" id="ARBA00022801"/>
    </source>
</evidence>
<evidence type="ECO:0000256" key="1">
    <source>
        <dbReference type="ARBA" id="ARBA00022741"/>
    </source>
</evidence>
<evidence type="ECO:0000259" key="12">
    <source>
        <dbReference type="Pfam" id="PF21530"/>
    </source>
</evidence>
<evidence type="ECO:0000256" key="6">
    <source>
        <dbReference type="ARBA" id="ARBA00023125"/>
    </source>
</evidence>
<keyword evidence="1 9" id="KW-0547">Nucleotide-binding</keyword>
<proteinExistence type="inferred from homology"/>
<dbReference type="GO" id="GO:0000723">
    <property type="term" value="P:telomere maintenance"/>
    <property type="evidence" value="ECO:0007669"/>
    <property type="project" value="InterPro"/>
</dbReference>
<evidence type="ECO:0000259" key="11">
    <source>
        <dbReference type="Pfam" id="PF05970"/>
    </source>
</evidence>
<dbReference type="GO" id="GO:0005524">
    <property type="term" value="F:ATP binding"/>
    <property type="evidence" value="ECO:0007669"/>
    <property type="project" value="UniProtKB-KW"/>
</dbReference>
<dbReference type="SUPFAM" id="SSF52540">
    <property type="entry name" value="P-loop containing nucleoside triphosphate hydrolases"/>
    <property type="match status" value="2"/>
</dbReference>
<comment type="similarity">
    <text evidence="9">Belongs to the helicase family.</text>
</comment>
<evidence type="ECO:0000256" key="7">
    <source>
        <dbReference type="ARBA" id="ARBA00023204"/>
    </source>
</evidence>
<evidence type="ECO:0000256" key="9">
    <source>
        <dbReference type="RuleBase" id="RU363044"/>
    </source>
</evidence>
<evidence type="ECO:0000256" key="5">
    <source>
        <dbReference type="ARBA" id="ARBA00022840"/>
    </source>
</evidence>
<keyword evidence="3 9" id="KW-0378">Hydrolase</keyword>
<gene>
    <name evidence="13" type="ORF">RHSIM_Rhsim06G0121400</name>
</gene>
<feature type="region of interest" description="Disordered" evidence="10">
    <location>
        <begin position="19"/>
        <end position="40"/>
    </location>
</feature>
<feature type="domain" description="DNA helicase Pif1-like 2B" evidence="12">
    <location>
        <begin position="316"/>
        <end position="352"/>
    </location>
</feature>
<dbReference type="OrthoDB" id="272985at2759"/>
<keyword evidence="5 9" id="KW-0067">ATP-binding</keyword>
<dbReference type="AlphaFoldDB" id="A0A834GTX3"/>
<protein>
    <recommendedName>
        <fullName evidence="9">ATP-dependent DNA helicase</fullName>
        <ecNumber evidence="9">5.6.2.3</ecNumber>
    </recommendedName>
</protein>